<evidence type="ECO:0000313" key="3">
    <source>
        <dbReference type="Proteomes" id="UP000198852"/>
    </source>
</evidence>
<protein>
    <submittedName>
        <fullName evidence="2">Squalene synthase HpnC</fullName>
    </submittedName>
</protein>
<dbReference type="CDD" id="cd00683">
    <property type="entry name" value="Trans_IPPS_HH"/>
    <property type="match status" value="1"/>
</dbReference>
<dbReference type="GO" id="GO:0016114">
    <property type="term" value="P:terpenoid biosynthetic process"/>
    <property type="evidence" value="ECO:0007669"/>
    <property type="project" value="UniProtKB-ARBA"/>
</dbReference>
<feature type="region of interest" description="Disordered" evidence="1">
    <location>
        <begin position="1"/>
        <end position="27"/>
    </location>
</feature>
<reference evidence="3" key="1">
    <citation type="submission" date="2016-10" db="EMBL/GenBank/DDBJ databases">
        <authorList>
            <person name="Varghese N."/>
            <person name="Submissions S."/>
        </authorList>
    </citation>
    <scope>NUCLEOTIDE SEQUENCE [LARGE SCALE GENOMIC DNA]</scope>
    <source>
        <strain evidence="3">DSM 44771</strain>
    </source>
</reference>
<proteinExistence type="predicted"/>
<evidence type="ECO:0000313" key="2">
    <source>
        <dbReference type="EMBL" id="SFT01907.1"/>
    </source>
</evidence>
<accession>A0A1I6UKU4</accession>
<dbReference type="InterPro" id="IPR017827">
    <property type="entry name" value="HSQ_synthase_HpnC"/>
</dbReference>
<dbReference type="SFLD" id="SFLDS00005">
    <property type="entry name" value="Isoprenoid_Synthase_Type_I"/>
    <property type="match status" value="1"/>
</dbReference>
<dbReference type="OrthoDB" id="9807580at2"/>
<dbReference type="GO" id="GO:0004311">
    <property type="term" value="F:geranylgeranyl diphosphate synthase activity"/>
    <property type="evidence" value="ECO:0007669"/>
    <property type="project" value="InterPro"/>
</dbReference>
<dbReference type="GO" id="GO:0051996">
    <property type="term" value="F:squalene synthase [NAD(P)H] activity"/>
    <property type="evidence" value="ECO:0007669"/>
    <property type="project" value="InterPro"/>
</dbReference>
<name>A0A1I6UKU4_9PSEU</name>
<dbReference type="SFLD" id="SFLDG01018">
    <property type="entry name" value="Squalene/Phytoene_Synthase_Lik"/>
    <property type="match status" value="1"/>
</dbReference>
<dbReference type="Pfam" id="PF00494">
    <property type="entry name" value="SQS_PSY"/>
    <property type="match status" value="1"/>
</dbReference>
<dbReference type="InterPro" id="IPR044843">
    <property type="entry name" value="Trans_IPPS_bact-type"/>
</dbReference>
<dbReference type="STRING" id="95161.SAMN05660874_05015"/>
<dbReference type="Gene3D" id="1.10.600.10">
    <property type="entry name" value="Farnesyl Diphosphate Synthase"/>
    <property type="match status" value="1"/>
</dbReference>
<dbReference type="InterPro" id="IPR002060">
    <property type="entry name" value="Squ/phyt_synthse"/>
</dbReference>
<dbReference type="PANTHER" id="PTHR31480">
    <property type="entry name" value="BIFUNCTIONAL LYCOPENE CYCLASE/PHYTOENE SYNTHASE"/>
    <property type="match status" value="1"/>
</dbReference>
<dbReference type="NCBIfam" id="TIGR03464">
    <property type="entry name" value="HpnC"/>
    <property type="match status" value="1"/>
</dbReference>
<dbReference type="SUPFAM" id="SSF48576">
    <property type="entry name" value="Terpenoid synthases"/>
    <property type="match status" value="1"/>
</dbReference>
<sequence>MVLSLPDEMLSGEDPEHPEGAGRSGDFPRSAAVLARMRSENFPVASRILPGGVRRHLHALYGYFRLVDYAGDEAPGNREALLDFLEHDLERAYAGSARLPLMQALQETVADRAIPQSTLVKLIEANRRDQHVKRYADFDELLDYCALSANPVGESVLHVFGRAEEGLIALSDRICSALQILEHLQDLAEDHRAGRVYVPAEDLARYGCQELDLAAPRASTALRGLVRFEVDRARRMLRDGSVLVGALSGTARVAVAGYVAGGLATVAAFAAAGHDPLAAPVSPSRSRTFAEWARLHAMGGTR</sequence>
<evidence type="ECO:0000256" key="1">
    <source>
        <dbReference type="SAM" id="MobiDB-lite"/>
    </source>
</evidence>
<dbReference type="EMBL" id="FOZX01000011">
    <property type="protein sequence ID" value="SFT01907.1"/>
    <property type="molecule type" value="Genomic_DNA"/>
</dbReference>
<keyword evidence="3" id="KW-1185">Reference proteome</keyword>
<gene>
    <name evidence="2" type="ORF">SAMN05660874_05015</name>
</gene>
<dbReference type="RefSeq" id="WP_093422702.1">
    <property type="nucleotide sequence ID" value="NZ_FOZX01000011.1"/>
</dbReference>
<organism evidence="2 3">
    <name type="scientific">Saccharopolyspora flava</name>
    <dbReference type="NCBI Taxonomy" id="95161"/>
    <lineage>
        <taxon>Bacteria</taxon>
        <taxon>Bacillati</taxon>
        <taxon>Actinomycetota</taxon>
        <taxon>Actinomycetes</taxon>
        <taxon>Pseudonocardiales</taxon>
        <taxon>Pseudonocardiaceae</taxon>
        <taxon>Saccharopolyspora</taxon>
    </lineage>
</organism>
<dbReference type="InterPro" id="IPR033904">
    <property type="entry name" value="Trans_IPPS_HH"/>
</dbReference>
<dbReference type="SFLD" id="SFLDG01212">
    <property type="entry name" value="Phytoene_synthase_like"/>
    <property type="match status" value="1"/>
</dbReference>
<dbReference type="InterPro" id="IPR008949">
    <property type="entry name" value="Isoprenoid_synthase_dom_sf"/>
</dbReference>
<dbReference type="Proteomes" id="UP000198852">
    <property type="component" value="Unassembled WGS sequence"/>
</dbReference>
<dbReference type="AlphaFoldDB" id="A0A1I6UKU4"/>